<accession>A0AAE3ZBC4</accession>
<sequence length="395" mass="42427">MWTTTRSAAAALDRTDVLATLQGHYDLRPDVIHLDGNSAGALSSTTPAQSGTFAGHYRCPRSMPPRQGDDSRPETHRVTNHLAPLLGAEPGEITLADSTSMGLFRALLAATRLRPGRPMLVLGRHGFSADRYLARSAADFVGGELVLLEHLRDLPDLLGERVAVVALPHMDPISGAVRDSAAITAEIHRAGALALWELSHSAGALYVDLHAWEADFAIGCGDKYLGGGHNAPAYSFVARRHHAAVHRSLPQDEGDRAAGALNPLATDFAGTPPMPSISGLHESLSVLDGIPTSALETKTSALIELFLGRVDRNHGTGVEVLGPSEEDRRGTQLTLRHRHAQYLVQSMFACGILVDFVEPDIIRIGFAPTWLRYVDVWEAAEALNTALDEVSRHSG</sequence>
<feature type="region of interest" description="Disordered" evidence="4">
    <location>
        <begin position="42"/>
        <end position="75"/>
    </location>
</feature>
<organism evidence="6 7">
    <name type="scientific">Haloactinomyces albus</name>
    <dbReference type="NCBI Taxonomy" id="1352928"/>
    <lineage>
        <taxon>Bacteria</taxon>
        <taxon>Bacillati</taxon>
        <taxon>Actinomycetota</taxon>
        <taxon>Actinomycetes</taxon>
        <taxon>Actinopolysporales</taxon>
        <taxon>Actinopolysporaceae</taxon>
        <taxon>Haloactinomyces</taxon>
    </lineage>
</organism>
<dbReference type="GO" id="GO:0019441">
    <property type="term" value="P:L-tryptophan catabolic process to kynurenine"/>
    <property type="evidence" value="ECO:0007669"/>
    <property type="project" value="TreeGrafter"/>
</dbReference>
<dbReference type="InterPro" id="IPR000192">
    <property type="entry name" value="Aminotrans_V_dom"/>
</dbReference>
<proteinExistence type="predicted"/>
<dbReference type="PANTHER" id="PTHR14084">
    <property type="entry name" value="KYNURENINASE"/>
    <property type="match status" value="1"/>
</dbReference>
<evidence type="ECO:0000256" key="4">
    <source>
        <dbReference type="SAM" id="MobiDB-lite"/>
    </source>
</evidence>
<feature type="domain" description="Aminotransferase class V" evidence="5">
    <location>
        <begin position="79"/>
        <end position="226"/>
    </location>
</feature>
<dbReference type="Proteomes" id="UP001180845">
    <property type="component" value="Unassembled WGS sequence"/>
</dbReference>
<dbReference type="EC" id="3.7.1.3" evidence="6"/>
<dbReference type="GO" id="GO:0009435">
    <property type="term" value="P:NAD+ biosynthetic process"/>
    <property type="evidence" value="ECO:0007669"/>
    <property type="project" value="InterPro"/>
</dbReference>
<dbReference type="Gene3D" id="3.90.1150.10">
    <property type="entry name" value="Aspartate Aminotransferase, domain 1"/>
    <property type="match status" value="1"/>
</dbReference>
<dbReference type="GO" id="GO:0030429">
    <property type="term" value="F:kynureninase activity"/>
    <property type="evidence" value="ECO:0007669"/>
    <property type="project" value="UniProtKB-EC"/>
</dbReference>
<dbReference type="PANTHER" id="PTHR14084:SF0">
    <property type="entry name" value="KYNURENINASE"/>
    <property type="match status" value="1"/>
</dbReference>
<dbReference type="AlphaFoldDB" id="A0AAE3ZBC4"/>
<evidence type="ECO:0000313" key="7">
    <source>
        <dbReference type="Proteomes" id="UP001180845"/>
    </source>
</evidence>
<evidence type="ECO:0000256" key="1">
    <source>
        <dbReference type="ARBA" id="ARBA00022642"/>
    </source>
</evidence>
<dbReference type="InterPro" id="IPR015422">
    <property type="entry name" value="PyrdxlP-dep_Trfase_small"/>
</dbReference>
<evidence type="ECO:0000256" key="2">
    <source>
        <dbReference type="ARBA" id="ARBA00022801"/>
    </source>
</evidence>
<evidence type="ECO:0000259" key="5">
    <source>
        <dbReference type="Pfam" id="PF00266"/>
    </source>
</evidence>
<dbReference type="InterPro" id="IPR015424">
    <property type="entry name" value="PyrdxlP-dep_Trfase"/>
</dbReference>
<feature type="compositionally biased region" description="Polar residues" evidence="4">
    <location>
        <begin position="42"/>
        <end position="52"/>
    </location>
</feature>
<dbReference type="Pfam" id="PF00266">
    <property type="entry name" value="Aminotran_5"/>
    <property type="match status" value="1"/>
</dbReference>
<comment type="caution">
    <text evidence="6">The sequence shown here is derived from an EMBL/GenBank/DDBJ whole genome shotgun (WGS) entry which is preliminary data.</text>
</comment>
<keyword evidence="2 6" id="KW-0378">Hydrolase</keyword>
<dbReference type="Pfam" id="PF22580">
    <property type="entry name" value="KYNU_C"/>
    <property type="match status" value="1"/>
</dbReference>
<protein>
    <submittedName>
        <fullName evidence="6">Kynureninase</fullName>
        <ecNumber evidence="6">3.7.1.3</ecNumber>
    </submittedName>
</protein>
<dbReference type="GO" id="GO:0005737">
    <property type="term" value="C:cytoplasm"/>
    <property type="evidence" value="ECO:0007669"/>
    <property type="project" value="InterPro"/>
</dbReference>
<dbReference type="EMBL" id="JAVDXW010000001">
    <property type="protein sequence ID" value="MDR7301772.1"/>
    <property type="molecule type" value="Genomic_DNA"/>
</dbReference>
<reference evidence="6" key="1">
    <citation type="submission" date="2023-07" db="EMBL/GenBank/DDBJ databases">
        <title>Sequencing the genomes of 1000 actinobacteria strains.</title>
        <authorList>
            <person name="Klenk H.-P."/>
        </authorList>
    </citation>
    <scope>NUCLEOTIDE SEQUENCE</scope>
    <source>
        <strain evidence="6">DSM 45977</strain>
    </source>
</reference>
<name>A0AAE3ZBC4_9ACTN</name>
<dbReference type="GO" id="GO:0030170">
    <property type="term" value="F:pyridoxal phosphate binding"/>
    <property type="evidence" value="ECO:0007669"/>
    <property type="project" value="InterPro"/>
</dbReference>
<dbReference type="SUPFAM" id="SSF53383">
    <property type="entry name" value="PLP-dependent transferases"/>
    <property type="match status" value="1"/>
</dbReference>
<gene>
    <name evidence="6" type="ORF">JOF55_001953</name>
</gene>
<dbReference type="Gene3D" id="3.40.640.10">
    <property type="entry name" value="Type I PLP-dependent aspartate aminotransferase-like (Major domain)"/>
    <property type="match status" value="1"/>
</dbReference>
<keyword evidence="3" id="KW-0663">Pyridoxal phosphate</keyword>
<dbReference type="InterPro" id="IPR010111">
    <property type="entry name" value="Kynureninase"/>
</dbReference>
<keyword evidence="7" id="KW-1185">Reference proteome</keyword>
<dbReference type="RefSeq" id="WP_310272718.1">
    <property type="nucleotide sequence ID" value="NZ_JAVDXW010000001.1"/>
</dbReference>
<evidence type="ECO:0000313" key="6">
    <source>
        <dbReference type="EMBL" id="MDR7301772.1"/>
    </source>
</evidence>
<dbReference type="InterPro" id="IPR015421">
    <property type="entry name" value="PyrdxlP-dep_Trfase_major"/>
</dbReference>
<keyword evidence="1" id="KW-0662">Pyridine nucleotide biosynthesis</keyword>
<dbReference type="GO" id="GO:0043420">
    <property type="term" value="P:anthranilate metabolic process"/>
    <property type="evidence" value="ECO:0007669"/>
    <property type="project" value="TreeGrafter"/>
</dbReference>
<evidence type="ECO:0000256" key="3">
    <source>
        <dbReference type="ARBA" id="ARBA00022898"/>
    </source>
</evidence>